<dbReference type="EMBL" id="JAVDQD010000008">
    <property type="protein sequence ID" value="MDR6241495.1"/>
    <property type="molecule type" value="Genomic_DNA"/>
</dbReference>
<proteinExistence type="predicted"/>
<gene>
    <name evidence="3" type="ORF">HNQ88_004582</name>
</gene>
<accession>A0AAE4BUX1</accession>
<dbReference type="Pfam" id="PF13715">
    <property type="entry name" value="CarbopepD_reg_2"/>
    <property type="match status" value="1"/>
</dbReference>
<dbReference type="InterPro" id="IPR008930">
    <property type="entry name" value="Terpenoid_cyclase/PrenylTrfase"/>
</dbReference>
<dbReference type="InterPro" id="IPR008969">
    <property type="entry name" value="CarboxyPept-like_regulatory"/>
</dbReference>
<dbReference type="InterPro" id="IPR041246">
    <property type="entry name" value="Bact_MG10"/>
</dbReference>
<comment type="caution">
    <text evidence="3">The sequence shown here is derived from an EMBL/GenBank/DDBJ whole genome shotgun (WGS) entry which is preliminary data.</text>
</comment>
<evidence type="ECO:0000256" key="1">
    <source>
        <dbReference type="SAM" id="SignalP"/>
    </source>
</evidence>
<evidence type="ECO:0000313" key="3">
    <source>
        <dbReference type="EMBL" id="MDR6241495.1"/>
    </source>
</evidence>
<dbReference type="SUPFAM" id="SSF49464">
    <property type="entry name" value="Carboxypeptidase regulatory domain-like"/>
    <property type="match status" value="1"/>
</dbReference>
<feature type="domain" description="Alpha-2-macroglobulin" evidence="2">
    <location>
        <begin position="1301"/>
        <end position="1392"/>
    </location>
</feature>
<dbReference type="InterPro" id="IPR051802">
    <property type="entry name" value="YfhM-like"/>
</dbReference>
<dbReference type="Gene3D" id="1.50.10.20">
    <property type="match status" value="1"/>
</dbReference>
<dbReference type="SMART" id="SM01360">
    <property type="entry name" value="A2M"/>
    <property type="match status" value="1"/>
</dbReference>
<dbReference type="Pfam" id="PF00207">
    <property type="entry name" value="A2M"/>
    <property type="match status" value="1"/>
</dbReference>
<dbReference type="Gene3D" id="2.60.40.1930">
    <property type="match status" value="1"/>
</dbReference>
<evidence type="ECO:0000259" key="2">
    <source>
        <dbReference type="SMART" id="SM01360"/>
    </source>
</evidence>
<dbReference type="RefSeq" id="WP_309942313.1">
    <property type="nucleotide sequence ID" value="NZ_AP025306.1"/>
</dbReference>
<dbReference type="Gene3D" id="2.60.40.1120">
    <property type="entry name" value="Carboxypeptidase-like, regulatory domain"/>
    <property type="match status" value="1"/>
</dbReference>
<keyword evidence="1" id="KW-0732">Signal</keyword>
<evidence type="ECO:0000313" key="4">
    <source>
        <dbReference type="Proteomes" id="UP001185092"/>
    </source>
</evidence>
<organism evidence="3 4">
    <name type="scientific">Aureibacter tunicatorum</name>
    <dbReference type="NCBI Taxonomy" id="866807"/>
    <lineage>
        <taxon>Bacteria</taxon>
        <taxon>Pseudomonadati</taxon>
        <taxon>Bacteroidota</taxon>
        <taxon>Cytophagia</taxon>
        <taxon>Cytophagales</taxon>
        <taxon>Persicobacteraceae</taxon>
        <taxon>Aureibacter</taxon>
    </lineage>
</organism>
<name>A0AAE4BUX1_9BACT</name>
<dbReference type="GO" id="GO:0004866">
    <property type="term" value="F:endopeptidase inhibitor activity"/>
    <property type="evidence" value="ECO:0007669"/>
    <property type="project" value="InterPro"/>
</dbReference>
<dbReference type="SUPFAM" id="SSF48239">
    <property type="entry name" value="Terpenoid cyclases/Protein prenyltransferases"/>
    <property type="match status" value="1"/>
</dbReference>
<sequence length="1950" mass="227432">MNKSLHILTLFFLCLINVSAWAQSKIIDQSRRESYETFIFKINNEQALYFHQEDHPKPDSTFFQHLIDSYSHDDDDFPSLAKGHYLAVKAKENSLEYKLVSVNGLHVKTFNNHVDMTFAIYDEDGNKVNDAIAKVDNKKVKFDPELEVYRLPKTNKQGLLSLHHEGMTTYYQIERDRNSSSWLKAKNIIVYNEFSKIFWTPFSYIYKSTKSLISYGSVRPPGIYYKTRRLFRKKNNYSTASWEGYILTDKPKYRKRDTVRVKAFLLDENKKPIEDKLKLYLRKSYYGTEKLISKNVKAYRPGGYSYEFILHDSLELKNDRSYYITLQGTKQNFRTEIYLEDYSLPKVKYSCRISHEKSHPNGEKQAIYLSAIDYNEMPVMDGKAEIVIFGGHVDHLYQKSYFLKDTLWKHTTSLDAIAETKITIPDSLFEQASINYDIEVKLSNSDRETEHFEFYNISYQYLPTEVFSMDMQKDSISFDWNENLLPEDHNFQQKVQLYTHIKSFYDPNIQSIPNNITLPYTVKRNALVDEYELETPEYFQSFNLDDQNIYVQTHRSDDTLKIDINNPSGISYHYYIYYKNNLTEKGFGDSDKNIELKSRGKDNYYFSLHYTHAGETKDYEYKIPMETGRMQIIVENESQIIPGKKSKVNISVLDKNHQAIPNADLTAHILTQQFEPEPVSVPIIKELNQKNRKGYNSHELTNRKGSKKQDYWNRYLIEPFDTYQQDLKFDQFKSTLGLDSVLYYDFLYPENGSFIYKEDIGSWDSYIMPFVSDNGNILKPLIVEINNKPVYYSETETPYIFPVQAGKMSLTIRVANYEVHFDEYIIEKGKKYILSLDPKIFGEKANEELTKRELEWISGYMFKVDKNPNYAYLKFGQYVQPLPPNYKRKLYGPYASYFKKSKYISKAGYEHEFYFEPNYLYQFEPRLIKMTSYDNFKKPKGNKIINHLLPLSDQLYTEEMILDQWRNEDSIKSNRIFIPNHLQNNSNTTYKGNGELHIEVSHQLKDSIGFYILTKVNDPSKTYIRRIPYFMNLFTGKYLLTVINTNKRVYDIDTIDIKPYGKKHVQINNLDSLPYEMNAEEYLVNLFERNDQKNNDFPKDELDEYIADLDKEEVEIQYNDSYNNNSQGYQTITGHVTDINGEDIIGANVIIKGTSEGTSTDIYGNYSLSVDLSIAKVLVFSSLGYATQEVEIERRRRIDVEITEDVQQLNGVVVTALGVSRNHRSLSSTVQVIESNSVSNALAGKVAGVQIISNTQTTNRLEKNAIINSNTIEQESDIKLPTLQWQNLTSKGRIRTNFSDVAHWAPELRTDENGKVSFEVKYPDNITGWKGFVYGIDPDNMLTGTTEFNVQSFLPVSANLSSPRFLNEGDSIYIFGKALNYTDDTKQVKSEFSFDGKKSYENSYSLTDTHLDSSLYIVSTLESEIDSLKMLYQVSENGTLIDGEERSIPVKPQGMFETNYENFTVNSDTVIDLKNLNLKRSMQLYVLNNSNAFWYPIAQSLADYPHGCNEQTASRLMGLLALEKIKNEKKYSRKIKKHIKTLLERQNDKGTWSWWGTGETSIWVTLHVIKILNVAEEAGYVVGLDKTKTYRELILQLNQSSNNGNSLRILHQMLDDQLVFDYKPIADSLEVKISKENYPSLSSKFDLIRLQQRLGQEIPLDTLKKYERTSVQNHTYWGSQRYRYWACYAYSMNRTTENLIMHQILKDLKSSPWNKNEVMRYMAEQHQSNAYMTTYEKAQWLAELYPDLTRLIPLEDKNETIIISDQGDTLKVDQPVHLAKAINGSKFSISNINERDVQLYFQQKNWIKAPEENTQGFEISHSFYNEQNEETHHLDAGEKARLSVNVQVKEDAEFVILEIPLPSGTEITEKNQSYWWRSGPREYFKDKVKIYYNKLYQDQEIHIDLPLLARYTGSFTVNPIKIEAMYVPNKKGNTKGDRINISFERQKAQL</sequence>
<reference evidence="3" key="1">
    <citation type="submission" date="2023-07" db="EMBL/GenBank/DDBJ databases">
        <title>Genomic Encyclopedia of Type Strains, Phase IV (KMG-IV): sequencing the most valuable type-strain genomes for metagenomic binning, comparative biology and taxonomic classification.</title>
        <authorList>
            <person name="Goeker M."/>
        </authorList>
    </citation>
    <scope>NUCLEOTIDE SEQUENCE</scope>
    <source>
        <strain evidence="3">DSM 26174</strain>
    </source>
</reference>
<dbReference type="InterPro" id="IPR001599">
    <property type="entry name" value="Macroglobln_a2"/>
</dbReference>
<protein>
    <recommendedName>
        <fullName evidence="2">Alpha-2-macroglobulin domain-containing protein</fullName>
    </recommendedName>
</protein>
<dbReference type="Proteomes" id="UP001185092">
    <property type="component" value="Unassembled WGS sequence"/>
</dbReference>
<dbReference type="PANTHER" id="PTHR40094:SF1">
    <property type="entry name" value="UBIQUITIN DOMAIN-CONTAINING PROTEIN"/>
    <property type="match status" value="1"/>
</dbReference>
<dbReference type="Pfam" id="PF17973">
    <property type="entry name" value="bMG10"/>
    <property type="match status" value="1"/>
</dbReference>
<dbReference type="PANTHER" id="PTHR40094">
    <property type="entry name" value="ALPHA-2-MACROGLOBULIN HOMOLOG"/>
    <property type="match status" value="1"/>
</dbReference>
<feature type="signal peptide" evidence="1">
    <location>
        <begin position="1"/>
        <end position="22"/>
    </location>
</feature>
<feature type="chain" id="PRO_5041995762" description="Alpha-2-macroglobulin domain-containing protein" evidence="1">
    <location>
        <begin position="23"/>
        <end position="1950"/>
    </location>
</feature>
<keyword evidence="4" id="KW-1185">Reference proteome</keyword>